<keyword evidence="2" id="KW-1185">Reference proteome</keyword>
<protein>
    <submittedName>
        <fullName evidence="1">Uncharacterized protein</fullName>
    </submittedName>
</protein>
<organism evidence="1 2">
    <name type="scientific">Panicum hallii var. hallii</name>
    <dbReference type="NCBI Taxonomy" id="1504633"/>
    <lineage>
        <taxon>Eukaryota</taxon>
        <taxon>Viridiplantae</taxon>
        <taxon>Streptophyta</taxon>
        <taxon>Embryophyta</taxon>
        <taxon>Tracheophyta</taxon>
        <taxon>Spermatophyta</taxon>
        <taxon>Magnoliopsida</taxon>
        <taxon>Liliopsida</taxon>
        <taxon>Poales</taxon>
        <taxon>Poaceae</taxon>
        <taxon>PACMAD clade</taxon>
        <taxon>Panicoideae</taxon>
        <taxon>Panicodae</taxon>
        <taxon>Paniceae</taxon>
        <taxon>Panicinae</taxon>
        <taxon>Panicum</taxon>
        <taxon>Panicum sect. Panicum</taxon>
    </lineage>
</organism>
<dbReference type="Proteomes" id="UP000244336">
    <property type="component" value="Chromosome 8"/>
</dbReference>
<evidence type="ECO:0000313" key="2">
    <source>
        <dbReference type="Proteomes" id="UP000244336"/>
    </source>
</evidence>
<reference evidence="1 2" key="1">
    <citation type="submission" date="2018-04" db="EMBL/GenBank/DDBJ databases">
        <title>WGS assembly of Panicum hallii var. hallii HAL2.</title>
        <authorList>
            <person name="Lovell J."/>
            <person name="Jenkins J."/>
            <person name="Lowry D."/>
            <person name="Mamidi S."/>
            <person name="Sreedasyam A."/>
            <person name="Weng X."/>
            <person name="Barry K."/>
            <person name="Bonette J."/>
            <person name="Campitelli B."/>
            <person name="Daum C."/>
            <person name="Gordon S."/>
            <person name="Gould B."/>
            <person name="Lipzen A."/>
            <person name="MacQueen A."/>
            <person name="Palacio-Mejia J."/>
            <person name="Plott C."/>
            <person name="Shakirov E."/>
            <person name="Shu S."/>
            <person name="Yoshinaga Y."/>
            <person name="Zane M."/>
            <person name="Rokhsar D."/>
            <person name="Grimwood J."/>
            <person name="Schmutz J."/>
            <person name="Juenger T."/>
        </authorList>
    </citation>
    <scope>NUCLEOTIDE SEQUENCE [LARGE SCALE GENOMIC DNA]</scope>
    <source>
        <strain evidence="2">cv. HAL2</strain>
    </source>
</reference>
<gene>
    <name evidence="1" type="ORF">GQ55_8G071700</name>
</gene>
<dbReference type="Gramene" id="PUZ44211">
    <property type="protein sequence ID" value="PUZ44211"/>
    <property type="gene ID" value="GQ55_8G071700"/>
</dbReference>
<proteinExistence type="predicted"/>
<name>A0A2T7CLK5_9POAL</name>
<evidence type="ECO:0000313" key="1">
    <source>
        <dbReference type="EMBL" id="PUZ44211.1"/>
    </source>
</evidence>
<sequence>MRCVSCFSKFEILGPKVPKTSVVGLQNMDGDQRYWSRLGGSGAAAVTSTHSSDGETGRSYPPEMPFDTKTCVVPLTGTRAASRQHPFPCVSQHGNIPAVYGHTDSSQTSKTEICQKIEMFF</sequence>
<dbReference type="AlphaFoldDB" id="A0A2T7CLK5"/>
<accession>A0A2T7CLK5</accession>
<dbReference type="EMBL" id="CM009756">
    <property type="protein sequence ID" value="PUZ44211.1"/>
    <property type="molecule type" value="Genomic_DNA"/>
</dbReference>